<keyword evidence="4 6" id="KW-1133">Transmembrane helix</keyword>
<feature type="domain" description="Major facilitator superfamily (MFS) profile" evidence="7">
    <location>
        <begin position="1"/>
        <end position="281"/>
    </location>
</feature>
<gene>
    <name evidence="8" type="ORF">KUTeg_023767</name>
</gene>
<evidence type="ECO:0000259" key="7">
    <source>
        <dbReference type="PROSITE" id="PS50850"/>
    </source>
</evidence>
<evidence type="ECO:0000256" key="6">
    <source>
        <dbReference type="SAM" id="Phobius"/>
    </source>
</evidence>
<comment type="caution">
    <text evidence="8">The sequence shown here is derived from an EMBL/GenBank/DDBJ whole genome shotgun (WGS) entry which is preliminary data.</text>
</comment>
<dbReference type="Pfam" id="PF07690">
    <property type="entry name" value="MFS_1"/>
    <property type="match status" value="1"/>
</dbReference>
<dbReference type="InterPro" id="IPR036259">
    <property type="entry name" value="MFS_trans_sf"/>
</dbReference>
<feature type="transmembrane region" description="Helical" evidence="6">
    <location>
        <begin position="195"/>
        <end position="215"/>
    </location>
</feature>
<reference evidence="8 9" key="1">
    <citation type="submission" date="2022-12" db="EMBL/GenBank/DDBJ databases">
        <title>Chromosome-level genome of Tegillarca granosa.</title>
        <authorList>
            <person name="Kim J."/>
        </authorList>
    </citation>
    <scope>NUCLEOTIDE SEQUENCE [LARGE SCALE GENOMIC DNA]</scope>
    <source>
        <strain evidence="8">Teg-2019</strain>
        <tissue evidence="8">Adductor muscle</tissue>
    </source>
</reference>
<comment type="subcellular location">
    <subcellularLocation>
        <location evidence="1">Membrane</location>
        <topology evidence="1">Multi-pass membrane protein</topology>
    </subcellularLocation>
</comment>
<dbReference type="SUPFAM" id="SSF103473">
    <property type="entry name" value="MFS general substrate transporter"/>
    <property type="match status" value="1"/>
</dbReference>
<feature type="transmembrane region" description="Helical" evidence="6">
    <location>
        <begin position="170"/>
        <end position="189"/>
    </location>
</feature>
<evidence type="ECO:0000256" key="1">
    <source>
        <dbReference type="ARBA" id="ARBA00004141"/>
    </source>
</evidence>
<feature type="transmembrane region" description="Helical" evidence="6">
    <location>
        <begin position="227"/>
        <end position="250"/>
    </location>
</feature>
<dbReference type="PROSITE" id="PS50850">
    <property type="entry name" value="MFS"/>
    <property type="match status" value="1"/>
</dbReference>
<evidence type="ECO:0000256" key="4">
    <source>
        <dbReference type="ARBA" id="ARBA00022989"/>
    </source>
</evidence>
<dbReference type="InterPro" id="IPR011701">
    <property type="entry name" value="MFS"/>
</dbReference>
<feature type="transmembrane region" description="Helical" evidence="6">
    <location>
        <begin position="138"/>
        <end position="158"/>
    </location>
</feature>
<organism evidence="8 9">
    <name type="scientific">Tegillarca granosa</name>
    <name type="common">Malaysian cockle</name>
    <name type="synonym">Anadara granosa</name>
    <dbReference type="NCBI Taxonomy" id="220873"/>
    <lineage>
        <taxon>Eukaryota</taxon>
        <taxon>Metazoa</taxon>
        <taxon>Spiralia</taxon>
        <taxon>Lophotrochozoa</taxon>
        <taxon>Mollusca</taxon>
        <taxon>Bivalvia</taxon>
        <taxon>Autobranchia</taxon>
        <taxon>Pteriomorphia</taxon>
        <taxon>Arcoida</taxon>
        <taxon>Arcoidea</taxon>
        <taxon>Arcidae</taxon>
        <taxon>Tegillarca</taxon>
    </lineage>
</organism>
<evidence type="ECO:0000256" key="2">
    <source>
        <dbReference type="ARBA" id="ARBA00022448"/>
    </source>
</evidence>
<dbReference type="EMBL" id="JARBDR010000921">
    <property type="protein sequence ID" value="KAJ8299707.1"/>
    <property type="molecule type" value="Genomic_DNA"/>
</dbReference>
<evidence type="ECO:0000313" key="8">
    <source>
        <dbReference type="EMBL" id="KAJ8299707.1"/>
    </source>
</evidence>
<accession>A0ABQ9E356</accession>
<protein>
    <recommendedName>
        <fullName evidence="7">Major facilitator superfamily (MFS) profile domain-containing protein</fullName>
    </recommendedName>
</protein>
<feature type="transmembrane region" description="Helical" evidence="6">
    <location>
        <begin position="256"/>
        <end position="276"/>
    </location>
</feature>
<sequence>MVAITFCGALGAVLAGGIAWWLLPRYGWRYFVGACAVPAILVFILQFFLIYESPRFLYISGNIAAGEEMVQYFEIISFSGEITCPPSERRGRILDLFNSTLRKRTFFITLVWFVQAFGYWGVTFHLPEYIGSQGVDPYFNMFTVFIGELPGLCLAMILIENHMLGRVKCLRFFSILTSISLILFGFVNVDFLKAVFVVVCYFFMVPIYSILNTFTPEIYPTDVRSTALAWVNIVIEIPAMISPFIAASMLSSTISWLYPTVWASCFMLQFLLELGLNLETAGQDLKDTTLKNVDGSTSTTTSL</sequence>
<keyword evidence="3 6" id="KW-0812">Transmembrane</keyword>
<keyword evidence="2" id="KW-0813">Transport</keyword>
<name>A0ABQ9E356_TEGGR</name>
<evidence type="ECO:0000313" key="9">
    <source>
        <dbReference type="Proteomes" id="UP001217089"/>
    </source>
</evidence>
<dbReference type="Proteomes" id="UP001217089">
    <property type="component" value="Unassembled WGS sequence"/>
</dbReference>
<evidence type="ECO:0000256" key="5">
    <source>
        <dbReference type="ARBA" id="ARBA00023136"/>
    </source>
</evidence>
<keyword evidence="9" id="KW-1185">Reference proteome</keyword>
<dbReference type="InterPro" id="IPR020846">
    <property type="entry name" value="MFS_dom"/>
</dbReference>
<proteinExistence type="predicted"/>
<feature type="transmembrane region" description="Helical" evidence="6">
    <location>
        <begin position="31"/>
        <end position="51"/>
    </location>
</feature>
<keyword evidence="5 6" id="KW-0472">Membrane</keyword>
<evidence type="ECO:0000256" key="3">
    <source>
        <dbReference type="ARBA" id="ARBA00022692"/>
    </source>
</evidence>
<dbReference type="PANTHER" id="PTHR23511:SF34">
    <property type="entry name" value="SYNAPTIC VESICLE GLYCOPROTEIN 2"/>
    <property type="match status" value="1"/>
</dbReference>
<dbReference type="PANTHER" id="PTHR23511">
    <property type="entry name" value="SYNAPTIC VESICLE GLYCOPROTEIN 2"/>
    <property type="match status" value="1"/>
</dbReference>
<feature type="transmembrane region" description="Helical" evidence="6">
    <location>
        <begin position="106"/>
        <end position="126"/>
    </location>
</feature>
<dbReference type="Gene3D" id="1.20.1250.20">
    <property type="entry name" value="MFS general substrate transporter like domains"/>
    <property type="match status" value="1"/>
</dbReference>